<evidence type="ECO:0000313" key="6">
    <source>
        <dbReference type="EMBL" id="SEJ57014.1"/>
    </source>
</evidence>
<dbReference type="RefSeq" id="WP_083416029.1">
    <property type="nucleotide sequence ID" value="NZ_FNYY01000007.1"/>
</dbReference>
<dbReference type="PANTHER" id="PTHR42988:SF2">
    <property type="entry name" value="CYCLIC NUCLEOTIDE PHOSPHODIESTERASE CBUA0032-RELATED"/>
    <property type="match status" value="1"/>
</dbReference>
<organism evidence="6 7">
    <name type="scientific">Marinovum algicola</name>
    <dbReference type="NCBI Taxonomy" id="42444"/>
    <lineage>
        <taxon>Bacteria</taxon>
        <taxon>Pseudomonadati</taxon>
        <taxon>Pseudomonadota</taxon>
        <taxon>Alphaproteobacteria</taxon>
        <taxon>Rhodobacterales</taxon>
        <taxon>Roseobacteraceae</taxon>
        <taxon>Marinovum</taxon>
    </lineage>
</organism>
<protein>
    <submittedName>
        <fullName evidence="6">3',5'-cyclic AMP phosphodiesterase CpdA</fullName>
    </submittedName>
</protein>
<keyword evidence="1" id="KW-0479">Metal-binding</keyword>
<dbReference type="Pfam" id="PF00149">
    <property type="entry name" value="Metallophos"/>
    <property type="match status" value="1"/>
</dbReference>
<dbReference type="Proteomes" id="UP000182932">
    <property type="component" value="Unassembled WGS sequence"/>
</dbReference>
<dbReference type="EMBL" id="FNYY01000007">
    <property type="protein sequence ID" value="SEJ57014.1"/>
    <property type="molecule type" value="Genomic_DNA"/>
</dbReference>
<keyword evidence="7" id="KW-1185">Reference proteome</keyword>
<dbReference type="InterPro" id="IPR029052">
    <property type="entry name" value="Metallo-depent_PP-like"/>
</dbReference>
<dbReference type="GO" id="GO:0046872">
    <property type="term" value="F:metal ion binding"/>
    <property type="evidence" value="ECO:0007669"/>
    <property type="project" value="UniProtKB-KW"/>
</dbReference>
<keyword evidence="3" id="KW-0408">Iron</keyword>
<dbReference type="AlphaFoldDB" id="A0A975ZNM3"/>
<dbReference type="InterPro" id="IPR004843">
    <property type="entry name" value="Calcineurin-like_PHP"/>
</dbReference>
<dbReference type="PANTHER" id="PTHR42988">
    <property type="entry name" value="PHOSPHOHYDROLASE"/>
    <property type="match status" value="1"/>
</dbReference>
<evidence type="ECO:0000259" key="5">
    <source>
        <dbReference type="Pfam" id="PF00149"/>
    </source>
</evidence>
<dbReference type="Gene3D" id="3.60.21.10">
    <property type="match status" value="1"/>
</dbReference>
<evidence type="ECO:0000256" key="1">
    <source>
        <dbReference type="ARBA" id="ARBA00022723"/>
    </source>
</evidence>
<evidence type="ECO:0000256" key="4">
    <source>
        <dbReference type="ARBA" id="ARBA00025742"/>
    </source>
</evidence>
<evidence type="ECO:0000256" key="3">
    <source>
        <dbReference type="ARBA" id="ARBA00023004"/>
    </source>
</evidence>
<dbReference type="InterPro" id="IPR050884">
    <property type="entry name" value="CNP_phosphodiesterase-III"/>
</dbReference>
<evidence type="ECO:0000256" key="2">
    <source>
        <dbReference type="ARBA" id="ARBA00022801"/>
    </source>
</evidence>
<gene>
    <name evidence="6" type="ORF">SAMN04487940_107124</name>
</gene>
<dbReference type="SUPFAM" id="SSF56300">
    <property type="entry name" value="Metallo-dependent phosphatases"/>
    <property type="match status" value="1"/>
</dbReference>
<accession>A0A975ZNM3</accession>
<feature type="domain" description="Calcineurin-like phosphoesterase" evidence="5">
    <location>
        <begin position="1"/>
        <end position="188"/>
    </location>
</feature>
<keyword evidence="2" id="KW-0378">Hydrolase</keyword>
<dbReference type="GO" id="GO:0016787">
    <property type="term" value="F:hydrolase activity"/>
    <property type="evidence" value="ECO:0007669"/>
    <property type="project" value="UniProtKB-KW"/>
</dbReference>
<comment type="similarity">
    <text evidence="4">Belongs to the cyclic nucleotide phosphodiesterase class-III family.</text>
</comment>
<evidence type="ECO:0000313" key="7">
    <source>
        <dbReference type="Proteomes" id="UP000182932"/>
    </source>
</evidence>
<dbReference type="GeneID" id="80818603"/>
<sequence>MRLALLSDLHFGRASPELVPPLLAALERAAPDHIVIAGDFVQRARASQYDMARSFVDRLPAPWLAVPGNHDIPLFNLLARVAWPRRAYRRWIADDTEPMLVTDSCAILGLDTTHRWSRQGGRVDPAQIERVAGFIREHAADRVVLIAAHHPFHQGAEIAKKLMRGAPRALEAWAEAGPHVILTGHLHRWLVEPFVSRKNRSATLQVHCGTGLSTRLRGEPNEFALIEIHDHAVEIRRMVAESAETGFDAAGRWCFVIEAGDWALSED</sequence>
<reference evidence="6 7" key="1">
    <citation type="submission" date="2016-10" db="EMBL/GenBank/DDBJ databases">
        <authorList>
            <person name="Varghese N."/>
            <person name="Submissions S."/>
        </authorList>
    </citation>
    <scope>NUCLEOTIDE SEQUENCE [LARGE SCALE GENOMIC DNA]</scope>
    <source>
        <strain evidence="6 7">FF3</strain>
    </source>
</reference>
<name>A0A975ZNM3_9RHOB</name>
<comment type="caution">
    <text evidence="6">The sequence shown here is derived from an EMBL/GenBank/DDBJ whole genome shotgun (WGS) entry which is preliminary data.</text>
</comment>
<proteinExistence type="inferred from homology"/>